<evidence type="ECO:0000256" key="1">
    <source>
        <dbReference type="ARBA" id="ARBA00004141"/>
    </source>
</evidence>
<evidence type="ECO:0000256" key="2">
    <source>
        <dbReference type="ARBA" id="ARBA00022692"/>
    </source>
</evidence>
<feature type="compositionally biased region" description="Basic and acidic residues" evidence="5">
    <location>
        <begin position="43"/>
        <end position="56"/>
    </location>
</feature>
<dbReference type="EMBL" id="MU001896">
    <property type="protein sequence ID" value="KAF2794293.1"/>
    <property type="molecule type" value="Genomic_DNA"/>
</dbReference>
<feature type="compositionally biased region" description="Polar residues" evidence="5">
    <location>
        <begin position="1"/>
        <end position="12"/>
    </location>
</feature>
<feature type="transmembrane region" description="Helical" evidence="6">
    <location>
        <begin position="695"/>
        <end position="714"/>
    </location>
</feature>
<feature type="transmembrane region" description="Helical" evidence="6">
    <location>
        <begin position="169"/>
        <end position="187"/>
    </location>
</feature>
<feature type="transmembrane region" description="Helical" evidence="6">
    <location>
        <begin position="745"/>
        <end position="763"/>
    </location>
</feature>
<feature type="transmembrane region" description="Helical" evidence="6">
    <location>
        <begin position="228"/>
        <end position="249"/>
    </location>
</feature>
<dbReference type="AlphaFoldDB" id="A0A6A6XE32"/>
<reference evidence="10" key="1">
    <citation type="journal article" date="2020" name="Stud. Mycol.">
        <title>101 Dothideomycetes genomes: a test case for predicting lifestyles and emergence of pathogens.</title>
        <authorList>
            <person name="Haridas S."/>
            <person name="Albert R."/>
            <person name="Binder M."/>
            <person name="Bloem J."/>
            <person name="Labutti K."/>
            <person name="Salamov A."/>
            <person name="Andreopoulos B."/>
            <person name="Baker S."/>
            <person name="Barry K."/>
            <person name="Bills G."/>
            <person name="Bluhm B."/>
            <person name="Cannon C."/>
            <person name="Castanera R."/>
            <person name="Culley D."/>
            <person name="Daum C."/>
            <person name="Ezra D."/>
            <person name="Gonzalez J."/>
            <person name="Henrissat B."/>
            <person name="Kuo A."/>
            <person name="Liang C."/>
            <person name="Lipzen A."/>
            <person name="Lutzoni F."/>
            <person name="Magnuson J."/>
            <person name="Mondo S."/>
            <person name="Nolan M."/>
            <person name="Ohm R."/>
            <person name="Pangilinan J."/>
            <person name="Park H.-J."/>
            <person name="Ramirez L."/>
            <person name="Alfaro M."/>
            <person name="Sun H."/>
            <person name="Tritt A."/>
            <person name="Yoshinaga Y."/>
            <person name="Zwiers L.-H."/>
            <person name="Turgeon B."/>
            <person name="Goodwin S."/>
            <person name="Spatafora J."/>
            <person name="Crous P."/>
            <person name="Grigoriev I."/>
        </authorList>
    </citation>
    <scope>NUCLEOTIDE SEQUENCE</scope>
    <source>
        <strain evidence="10">CBS 109.77</strain>
    </source>
</reference>
<accession>A0A6A6XE32</accession>
<feature type="transmembrane region" description="Helical" evidence="6">
    <location>
        <begin position="194"/>
        <end position="216"/>
    </location>
</feature>
<evidence type="ECO:0000259" key="7">
    <source>
        <dbReference type="Pfam" id="PF10334"/>
    </source>
</evidence>
<feature type="domain" description="Putative ER transporter 6TM N-terminal" evidence="8">
    <location>
        <begin position="164"/>
        <end position="437"/>
    </location>
</feature>
<keyword evidence="2 6" id="KW-0812">Transmembrane</keyword>
<dbReference type="GO" id="GO:0016020">
    <property type="term" value="C:membrane"/>
    <property type="evidence" value="ECO:0007669"/>
    <property type="project" value="UniProtKB-SubCell"/>
</dbReference>
<feature type="transmembrane region" description="Helical" evidence="6">
    <location>
        <begin position="791"/>
        <end position="811"/>
    </location>
</feature>
<organism evidence="10 11">
    <name type="scientific">Melanomma pulvis-pyrius CBS 109.77</name>
    <dbReference type="NCBI Taxonomy" id="1314802"/>
    <lineage>
        <taxon>Eukaryota</taxon>
        <taxon>Fungi</taxon>
        <taxon>Dikarya</taxon>
        <taxon>Ascomycota</taxon>
        <taxon>Pezizomycotina</taxon>
        <taxon>Dothideomycetes</taxon>
        <taxon>Pleosporomycetidae</taxon>
        <taxon>Pleosporales</taxon>
        <taxon>Melanommataceae</taxon>
        <taxon>Melanomma</taxon>
    </lineage>
</organism>
<dbReference type="InterPro" id="IPR018823">
    <property type="entry name" value="ArAE_2_N"/>
</dbReference>
<comment type="subcellular location">
    <subcellularLocation>
        <location evidence="1">Membrane</location>
        <topology evidence="1">Multi-pass membrane protein</topology>
    </subcellularLocation>
</comment>
<evidence type="ECO:0000256" key="4">
    <source>
        <dbReference type="ARBA" id="ARBA00023136"/>
    </source>
</evidence>
<dbReference type="InterPro" id="IPR018820">
    <property type="entry name" value="BRE4-related_DUF2421"/>
</dbReference>
<feature type="transmembrane region" description="Helical" evidence="6">
    <location>
        <begin position="721"/>
        <end position="739"/>
    </location>
</feature>
<feature type="region of interest" description="Disordered" evidence="5">
    <location>
        <begin position="1"/>
        <end position="57"/>
    </location>
</feature>
<evidence type="ECO:0000313" key="10">
    <source>
        <dbReference type="EMBL" id="KAF2794293.1"/>
    </source>
</evidence>
<dbReference type="PANTHER" id="PTHR37994:SF4">
    <property type="entry name" value="ER TRANSPORTER 6TM N-TERMINAL DOMAIN-CONTAINING PROTEIN-RELATED"/>
    <property type="match status" value="1"/>
</dbReference>
<dbReference type="Pfam" id="PF10334">
    <property type="entry name" value="BRE4"/>
    <property type="match status" value="1"/>
</dbReference>
<keyword evidence="3 6" id="KW-1133">Transmembrane helix</keyword>
<evidence type="ECO:0000256" key="6">
    <source>
        <dbReference type="SAM" id="Phobius"/>
    </source>
</evidence>
<feature type="domain" description="Integral membrane bound transporter" evidence="9">
    <location>
        <begin position="658"/>
        <end position="804"/>
    </location>
</feature>
<dbReference type="Proteomes" id="UP000799757">
    <property type="component" value="Unassembled WGS sequence"/>
</dbReference>
<evidence type="ECO:0000256" key="5">
    <source>
        <dbReference type="SAM" id="MobiDB-lite"/>
    </source>
</evidence>
<gene>
    <name evidence="10" type="ORF">K505DRAFT_304300</name>
</gene>
<dbReference type="InterPro" id="IPR049453">
    <property type="entry name" value="Memb_transporter_dom"/>
</dbReference>
<evidence type="ECO:0000313" key="11">
    <source>
        <dbReference type="Proteomes" id="UP000799757"/>
    </source>
</evidence>
<feature type="domain" description="Putative ER transporter 6TM N-terminal" evidence="8">
    <location>
        <begin position="62"/>
        <end position="157"/>
    </location>
</feature>
<keyword evidence="11" id="KW-1185">Reference proteome</keyword>
<evidence type="ECO:0000259" key="9">
    <source>
        <dbReference type="Pfam" id="PF13515"/>
    </source>
</evidence>
<feature type="transmembrane region" description="Helical" evidence="6">
    <location>
        <begin position="128"/>
        <end position="149"/>
    </location>
</feature>
<feature type="transmembrane region" description="Helical" evidence="6">
    <location>
        <begin position="644"/>
        <end position="661"/>
    </location>
</feature>
<dbReference type="OrthoDB" id="2274698at2759"/>
<feature type="transmembrane region" description="Helical" evidence="6">
    <location>
        <begin position="97"/>
        <end position="116"/>
    </location>
</feature>
<dbReference type="PANTHER" id="PTHR37994">
    <property type="entry name" value="ARAE_2_N DOMAIN-CONTAINING PROTEIN-RELATED"/>
    <property type="match status" value="1"/>
</dbReference>
<evidence type="ECO:0008006" key="12">
    <source>
        <dbReference type="Google" id="ProtNLM"/>
    </source>
</evidence>
<protein>
    <recommendedName>
        <fullName evidence="12">ER transporter 6TM N-terminal domain-containing protein</fullName>
    </recommendedName>
</protein>
<proteinExistence type="predicted"/>
<keyword evidence="4 6" id="KW-0472">Membrane</keyword>
<feature type="domain" description="DUF2421" evidence="7">
    <location>
        <begin position="808"/>
        <end position="1039"/>
    </location>
</feature>
<feature type="transmembrane region" description="Helical" evidence="6">
    <location>
        <begin position="673"/>
        <end position="689"/>
    </location>
</feature>
<dbReference type="Pfam" id="PF10337">
    <property type="entry name" value="ArAE_2_N"/>
    <property type="match status" value="2"/>
</dbReference>
<evidence type="ECO:0000259" key="8">
    <source>
        <dbReference type="Pfam" id="PF10337"/>
    </source>
</evidence>
<evidence type="ECO:0000256" key="3">
    <source>
        <dbReference type="ARBA" id="ARBA00022989"/>
    </source>
</evidence>
<name>A0A6A6XE32_9PLEO</name>
<sequence length="1071" mass="118952">MAAAAASSSDTGRNGDDGLNGTGTETKAVEDRNPINGQANPTDSHDAETTTKDPQKKSKIGKLWAKLDLDLPTALMMMKAALPPTISLAMYQADAIATTYSTLGYLVAIISILGFCIMPRAKFIQTMIMNVISTCVAAAVGMLMLWSGVQARLHTTPTGAPFQRYNSSQSVVCAVWLFFQIWLVNSVKAKFPQFAFPTILYAIFVNVAATYGPQFMTTVQAESFIKRLLYTFLTGFGLATGVSLLIVPVTCRKVVTKEMTGYIMALKGALQAHKSYLQSLETTDIFSQNMPQPADGNPKSEKPTWKPEIESVKKMTAAFTELHGKLNGDLPFAKRETVWGKLTPEDFEGIFKHLRAIMIPLVGLGSLIDIFDRFAESNQWGEDGSENTNAESVKMRQKAVSDWNEIMKSVHEPFATIIQAMDGGLDHALLRLQFIKPPKKRKAASGTDPEEIGDLVQPGETGFVAYLEKQSDSFYQGKETTLRHWIESKGVKLREDIFHNRDSSLPAECEEISKDPHSTGQHNQRQLYLALYIMFLLHSISRAILDFAKFADEKDQALVKSRLINPGKKRLKKWLASTFTAQDSSREDETTVVGLESNGYVIYMGEAYRKKKDPEHLPPQNAWEKFGNLIRALSGFLRSPESSFGFRCACATMSIAIVAYLRDTQKFFVEQRLVWAMIMVAISMVPTSGQSVYTFILRIVGTVIAMIVAFLIWFIPDEKTAGIIVFLWVFVALGFYIPLKRIDLVIVGLISVVTATMIVGYELEVRKIGRQLATSNGQPYYKIHLLGPYRLATVVGGLAVAFFWTFFPYPVSEHSALRQKLGGALYLSANYYSIMHETVMARIRGDEGDPSDALSPASQLTKARNKVFAKQMLTLQGLKMHSEMVKWEFPLGGKFPQGEYDIIIQCVSNIVNYTALIGYASNTFTQTALEGENDKSSAQWFRDFKRIISSADITSHEITSLLSLLSSSITNGQPLPPYLVAPQSYKLATRMKAVDRDILSIRHIAEPGYAAFAVMQISTRCIHMEIEKLLSAVKKLVGELDFSFHTVSTQSSSEANSTDTLVKTSSRSKQE</sequence>
<dbReference type="Pfam" id="PF13515">
    <property type="entry name" value="FUSC_2"/>
    <property type="match status" value="1"/>
</dbReference>